<dbReference type="AlphaFoldDB" id="A0A2K1ZM74"/>
<proteinExistence type="predicted"/>
<organism evidence="1 2">
    <name type="scientific">Populus trichocarpa</name>
    <name type="common">Western balsam poplar</name>
    <name type="synonym">Populus balsamifera subsp. trichocarpa</name>
    <dbReference type="NCBI Taxonomy" id="3694"/>
    <lineage>
        <taxon>Eukaryota</taxon>
        <taxon>Viridiplantae</taxon>
        <taxon>Streptophyta</taxon>
        <taxon>Embryophyta</taxon>
        <taxon>Tracheophyta</taxon>
        <taxon>Spermatophyta</taxon>
        <taxon>Magnoliopsida</taxon>
        <taxon>eudicotyledons</taxon>
        <taxon>Gunneridae</taxon>
        <taxon>Pentapetalae</taxon>
        <taxon>rosids</taxon>
        <taxon>fabids</taxon>
        <taxon>Malpighiales</taxon>
        <taxon>Salicaceae</taxon>
        <taxon>Saliceae</taxon>
        <taxon>Populus</taxon>
    </lineage>
</organism>
<dbReference type="InParanoid" id="A0A2K1ZM74"/>
<evidence type="ECO:0000313" key="1">
    <source>
        <dbReference type="EMBL" id="PNT26379.1"/>
    </source>
</evidence>
<gene>
    <name evidence="1" type="ORF">POPTR_007G009900</name>
</gene>
<sequence length="71" mass="8104">MQTVNVDAYKITGLHDKIPIVYEKKILASFVVHITELRFHEKGFKLITILIVSCCASFSHNIIITKCTIQK</sequence>
<keyword evidence="2" id="KW-1185">Reference proteome</keyword>
<dbReference type="Proteomes" id="UP000006729">
    <property type="component" value="Chromosome 7"/>
</dbReference>
<name>A0A2K1ZM74_POPTR</name>
<protein>
    <submittedName>
        <fullName evidence="1">Uncharacterized protein</fullName>
    </submittedName>
</protein>
<evidence type="ECO:0000313" key="2">
    <source>
        <dbReference type="Proteomes" id="UP000006729"/>
    </source>
</evidence>
<dbReference type="EMBL" id="CM009296">
    <property type="protein sequence ID" value="PNT26379.1"/>
    <property type="molecule type" value="Genomic_DNA"/>
</dbReference>
<reference evidence="1 2" key="1">
    <citation type="journal article" date="2006" name="Science">
        <title>The genome of black cottonwood, Populus trichocarpa (Torr. &amp; Gray).</title>
        <authorList>
            <person name="Tuskan G.A."/>
            <person name="Difazio S."/>
            <person name="Jansson S."/>
            <person name="Bohlmann J."/>
            <person name="Grigoriev I."/>
            <person name="Hellsten U."/>
            <person name="Putnam N."/>
            <person name="Ralph S."/>
            <person name="Rombauts S."/>
            <person name="Salamov A."/>
            <person name="Schein J."/>
            <person name="Sterck L."/>
            <person name="Aerts A."/>
            <person name="Bhalerao R.R."/>
            <person name="Bhalerao R.P."/>
            <person name="Blaudez D."/>
            <person name="Boerjan W."/>
            <person name="Brun A."/>
            <person name="Brunner A."/>
            <person name="Busov V."/>
            <person name="Campbell M."/>
            <person name="Carlson J."/>
            <person name="Chalot M."/>
            <person name="Chapman J."/>
            <person name="Chen G.L."/>
            <person name="Cooper D."/>
            <person name="Coutinho P.M."/>
            <person name="Couturier J."/>
            <person name="Covert S."/>
            <person name="Cronk Q."/>
            <person name="Cunningham R."/>
            <person name="Davis J."/>
            <person name="Degroeve S."/>
            <person name="Dejardin A."/>
            <person name="Depamphilis C."/>
            <person name="Detter J."/>
            <person name="Dirks B."/>
            <person name="Dubchak I."/>
            <person name="Duplessis S."/>
            <person name="Ehlting J."/>
            <person name="Ellis B."/>
            <person name="Gendler K."/>
            <person name="Goodstein D."/>
            <person name="Gribskov M."/>
            <person name="Grimwood J."/>
            <person name="Groover A."/>
            <person name="Gunter L."/>
            <person name="Hamberger B."/>
            <person name="Heinze B."/>
            <person name="Helariutta Y."/>
            <person name="Henrissat B."/>
            <person name="Holligan D."/>
            <person name="Holt R."/>
            <person name="Huang W."/>
            <person name="Islam-Faridi N."/>
            <person name="Jones S."/>
            <person name="Jones-Rhoades M."/>
            <person name="Jorgensen R."/>
            <person name="Joshi C."/>
            <person name="Kangasjarvi J."/>
            <person name="Karlsson J."/>
            <person name="Kelleher C."/>
            <person name="Kirkpatrick R."/>
            <person name="Kirst M."/>
            <person name="Kohler A."/>
            <person name="Kalluri U."/>
            <person name="Larimer F."/>
            <person name="Leebens-Mack J."/>
            <person name="Leple J.C."/>
            <person name="Locascio P."/>
            <person name="Lou Y."/>
            <person name="Lucas S."/>
            <person name="Martin F."/>
            <person name="Montanini B."/>
            <person name="Napoli C."/>
            <person name="Nelson D.R."/>
            <person name="Nelson C."/>
            <person name="Nieminen K."/>
            <person name="Nilsson O."/>
            <person name="Pereda V."/>
            <person name="Peter G."/>
            <person name="Philippe R."/>
            <person name="Pilate G."/>
            <person name="Poliakov A."/>
            <person name="Razumovskaya J."/>
            <person name="Richardson P."/>
            <person name="Rinaldi C."/>
            <person name="Ritland K."/>
            <person name="Rouze P."/>
            <person name="Ryaboy D."/>
            <person name="Schmutz J."/>
            <person name="Schrader J."/>
            <person name="Segerman B."/>
            <person name="Shin H."/>
            <person name="Siddiqui A."/>
            <person name="Sterky F."/>
            <person name="Terry A."/>
            <person name="Tsai C.J."/>
            <person name="Uberbacher E."/>
            <person name="Unneberg P."/>
            <person name="Vahala J."/>
            <person name="Wall K."/>
            <person name="Wessler S."/>
            <person name="Yang G."/>
            <person name="Yin T."/>
            <person name="Douglas C."/>
            <person name="Marra M."/>
            <person name="Sandberg G."/>
            <person name="Van de Peer Y."/>
            <person name="Rokhsar D."/>
        </authorList>
    </citation>
    <scope>NUCLEOTIDE SEQUENCE [LARGE SCALE GENOMIC DNA]</scope>
    <source>
        <strain evidence="2">cv. Nisqually</strain>
    </source>
</reference>
<accession>A0A2K1ZM74</accession>